<feature type="region of interest" description="Disordered" evidence="1">
    <location>
        <begin position="23"/>
        <end position="50"/>
    </location>
</feature>
<keyword evidence="3" id="KW-1185">Reference proteome</keyword>
<organism evidence="2 3">
    <name type="scientific">Liparis tanakae</name>
    <name type="common">Tanaka's snailfish</name>
    <dbReference type="NCBI Taxonomy" id="230148"/>
    <lineage>
        <taxon>Eukaryota</taxon>
        <taxon>Metazoa</taxon>
        <taxon>Chordata</taxon>
        <taxon>Craniata</taxon>
        <taxon>Vertebrata</taxon>
        <taxon>Euteleostomi</taxon>
        <taxon>Actinopterygii</taxon>
        <taxon>Neopterygii</taxon>
        <taxon>Teleostei</taxon>
        <taxon>Neoteleostei</taxon>
        <taxon>Acanthomorphata</taxon>
        <taxon>Eupercaria</taxon>
        <taxon>Perciformes</taxon>
        <taxon>Cottioidei</taxon>
        <taxon>Cottales</taxon>
        <taxon>Liparidae</taxon>
        <taxon>Liparis</taxon>
    </lineage>
</organism>
<evidence type="ECO:0000313" key="3">
    <source>
        <dbReference type="Proteomes" id="UP000314294"/>
    </source>
</evidence>
<dbReference type="AlphaFoldDB" id="A0A4Z2FJA9"/>
<name>A0A4Z2FJA9_9TELE</name>
<comment type="caution">
    <text evidence="2">The sequence shown here is derived from an EMBL/GenBank/DDBJ whole genome shotgun (WGS) entry which is preliminary data.</text>
</comment>
<gene>
    <name evidence="2" type="ORF">EYF80_048611</name>
</gene>
<reference evidence="2 3" key="1">
    <citation type="submission" date="2019-03" db="EMBL/GenBank/DDBJ databases">
        <title>First draft genome of Liparis tanakae, snailfish: a comprehensive survey of snailfish specific genes.</title>
        <authorList>
            <person name="Kim W."/>
            <person name="Song I."/>
            <person name="Jeong J.-H."/>
            <person name="Kim D."/>
            <person name="Kim S."/>
            <person name="Ryu S."/>
            <person name="Song J.Y."/>
            <person name="Lee S.K."/>
        </authorList>
    </citation>
    <scope>NUCLEOTIDE SEQUENCE [LARGE SCALE GENOMIC DNA]</scope>
    <source>
        <tissue evidence="2">Muscle</tissue>
    </source>
</reference>
<proteinExistence type="predicted"/>
<protein>
    <submittedName>
        <fullName evidence="2">Uncharacterized protein</fullName>
    </submittedName>
</protein>
<dbReference type="Proteomes" id="UP000314294">
    <property type="component" value="Unassembled WGS sequence"/>
</dbReference>
<dbReference type="EMBL" id="SRLO01001125">
    <property type="protein sequence ID" value="TNN41229.1"/>
    <property type="molecule type" value="Genomic_DNA"/>
</dbReference>
<sequence>MEARSSSRTWPFSSSSYICTTTHTSVSQSEGLHGPQRPVDGGQRDDVQPDVDLPVSALRDDKNYPIHPVPVNPVHPVPVPPVPPAPVHSPQATHQLVEVQQAAAVQDAQRPPREADLTVIEGQVHQGELQSPMGGYLRPLPSGPGSPLDLLHGSPPGVLIRPEHEDGPDTGMLRLSSLVRMEHIVMVIGMASK</sequence>
<accession>A0A4Z2FJA9</accession>
<evidence type="ECO:0000256" key="1">
    <source>
        <dbReference type="SAM" id="MobiDB-lite"/>
    </source>
</evidence>
<evidence type="ECO:0000313" key="2">
    <source>
        <dbReference type="EMBL" id="TNN41229.1"/>
    </source>
</evidence>